<feature type="transmembrane region" description="Helical" evidence="2">
    <location>
        <begin position="44"/>
        <end position="62"/>
    </location>
</feature>
<dbReference type="EMBL" id="JACCCU010000003">
    <property type="protein sequence ID" value="NYF92222.1"/>
    <property type="molecule type" value="Genomic_DNA"/>
</dbReference>
<sequence>MSAIRELVFDWLINASVQIGLFAILAAILSPLITKAKAKYQHCFYLAIFALCLAAPVFNTLWQARPSVVPEQQSIQGAEHTDHHLWAWNMHSKEHESIILAPGAKIALLIIWQMLFLYRLIHFSRGIYRVHCLRRSALLISLSESGMTGSMIEPPHRVVLLESTAIDDPVTVGVFHPAIILPSKVVPVLEESDLTAILAHEYGHIRRNDFLVHLFCQLTALPVAWHPGIQYLMSKISQTRELACDDCAAVCLGKRILYARTLLRLASLCLRVPRSNAMGLGIFDGDNLEDRIMKLTEKRTLLSRAGLIGLALTTSFLFASSTVLARAVSLQEVSASNDPAQTFAGTWHWMFHGRSFSTMILTQNGSGITGTVTPSRIALGDDGELSKADPSEDSTPSQISKTKLEGNALRVTVRDEKQPFEFIVTLKDATHAEIHPIGAPPNMKPIQAEKVN</sequence>
<evidence type="ECO:0000256" key="1">
    <source>
        <dbReference type="SAM" id="MobiDB-lite"/>
    </source>
</evidence>
<feature type="transmembrane region" description="Helical" evidence="2">
    <location>
        <begin position="301"/>
        <end position="324"/>
    </location>
</feature>
<dbReference type="InterPro" id="IPR008756">
    <property type="entry name" value="Peptidase_M56"/>
</dbReference>
<dbReference type="PANTHER" id="PTHR34978:SF3">
    <property type="entry name" value="SLR0241 PROTEIN"/>
    <property type="match status" value="1"/>
</dbReference>
<comment type="caution">
    <text evidence="4">The sequence shown here is derived from an EMBL/GenBank/DDBJ whole genome shotgun (WGS) entry which is preliminary data.</text>
</comment>
<feature type="transmembrane region" description="Helical" evidence="2">
    <location>
        <begin position="98"/>
        <end position="121"/>
    </location>
</feature>
<evidence type="ECO:0000313" key="4">
    <source>
        <dbReference type="EMBL" id="NYF92222.1"/>
    </source>
</evidence>
<dbReference type="AlphaFoldDB" id="A0A852VSC8"/>
<feature type="transmembrane region" description="Helical" evidence="2">
    <location>
        <begin position="12"/>
        <end position="32"/>
    </location>
</feature>
<feature type="region of interest" description="Disordered" evidence="1">
    <location>
        <begin position="380"/>
        <end position="400"/>
    </location>
</feature>
<evidence type="ECO:0000313" key="5">
    <source>
        <dbReference type="Proteomes" id="UP000564385"/>
    </source>
</evidence>
<dbReference type="PANTHER" id="PTHR34978">
    <property type="entry name" value="POSSIBLE SENSOR-TRANSDUCER PROTEIN BLAR"/>
    <property type="match status" value="1"/>
</dbReference>
<gene>
    <name evidence="4" type="ORF">HDF08_004341</name>
</gene>
<dbReference type="Gene3D" id="3.30.2010.10">
    <property type="entry name" value="Metalloproteases ('zincins'), catalytic domain"/>
    <property type="match status" value="1"/>
</dbReference>
<evidence type="ECO:0000259" key="3">
    <source>
        <dbReference type="Pfam" id="PF05569"/>
    </source>
</evidence>
<reference evidence="4 5" key="1">
    <citation type="submission" date="2020-07" db="EMBL/GenBank/DDBJ databases">
        <title>Genomic Encyclopedia of Type Strains, Phase IV (KMG-V): Genome sequencing to study the core and pangenomes of soil and plant-associated prokaryotes.</title>
        <authorList>
            <person name="Whitman W."/>
        </authorList>
    </citation>
    <scope>NUCLEOTIDE SEQUENCE [LARGE SCALE GENOMIC DNA]</scope>
    <source>
        <strain evidence="4 5">M8UP22</strain>
    </source>
</reference>
<organism evidence="4 5">
    <name type="scientific">Tunturiibacter lichenicola</name>
    <dbReference type="NCBI Taxonomy" id="2051959"/>
    <lineage>
        <taxon>Bacteria</taxon>
        <taxon>Pseudomonadati</taxon>
        <taxon>Acidobacteriota</taxon>
        <taxon>Terriglobia</taxon>
        <taxon>Terriglobales</taxon>
        <taxon>Acidobacteriaceae</taxon>
        <taxon>Tunturiibacter</taxon>
    </lineage>
</organism>
<protein>
    <submittedName>
        <fullName evidence="4">Beta-lactamase regulating signal transducer with metallopeptidase domain</fullName>
    </submittedName>
</protein>
<feature type="domain" description="Peptidase M56" evidence="3">
    <location>
        <begin position="14"/>
        <end position="294"/>
    </location>
</feature>
<dbReference type="CDD" id="cd07341">
    <property type="entry name" value="M56_BlaR1_MecR1_like"/>
    <property type="match status" value="1"/>
</dbReference>
<accession>A0A852VSC8</accession>
<dbReference type="InterPro" id="IPR052173">
    <property type="entry name" value="Beta-lactam_resp_regulator"/>
</dbReference>
<dbReference type="Proteomes" id="UP000564385">
    <property type="component" value="Unassembled WGS sequence"/>
</dbReference>
<keyword evidence="2" id="KW-1133">Transmembrane helix</keyword>
<proteinExistence type="predicted"/>
<keyword evidence="2" id="KW-0472">Membrane</keyword>
<evidence type="ECO:0000256" key="2">
    <source>
        <dbReference type="SAM" id="Phobius"/>
    </source>
</evidence>
<dbReference type="Pfam" id="PF05569">
    <property type="entry name" value="Peptidase_M56"/>
    <property type="match status" value="1"/>
</dbReference>
<keyword evidence="2" id="KW-0812">Transmembrane</keyword>
<name>A0A852VSC8_9BACT</name>